<keyword evidence="6" id="KW-1185">Reference proteome</keyword>
<evidence type="ECO:0000259" key="4">
    <source>
        <dbReference type="PROSITE" id="PS50842"/>
    </source>
</evidence>
<dbReference type="Gene3D" id="2.40.40.10">
    <property type="entry name" value="RlpA-like domain"/>
    <property type="match status" value="1"/>
</dbReference>
<dbReference type="PANTHER" id="PTHR31692">
    <property type="entry name" value="EXPANSIN-B3"/>
    <property type="match status" value="1"/>
</dbReference>
<gene>
    <name evidence="5" type="primary">EXPB14</name>
    <name evidence="5" type="ORF">CR513_63029</name>
</gene>
<feature type="chain" id="PRO_5016747068" evidence="3">
    <location>
        <begin position="30"/>
        <end position="173"/>
    </location>
</feature>
<dbReference type="Pfam" id="PF03330">
    <property type="entry name" value="DPBB_1"/>
    <property type="match status" value="1"/>
</dbReference>
<dbReference type="InterPro" id="IPR007112">
    <property type="entry name" value="Expansin/allergen_DPBB_dom"/>
</dbReference>
<evidence type="ECO:0000313" key="6">
    <source>
        <dbReference type="Proteomes" id="UP000257109"/>
    </source>
</evidence>
<comment type="subcellular location">
    <subcellularLocation>
        <location evidence="1">Secreted</location>
    </subcellularLocation>
</comment>
<organism evidence="5 6">
    <name type="scientific">Mucuna pruriens</name>
    <name type="common">Velvet bean</name>
    <name type="synonym">Dolichos pruriens</name>
    <dbReference type="NCBI Taxonomy" id="157652"/>
    <lineage>
        <taxon>Eukaryota</taxon>
        <taxon>Viridiplantae</taxon>
        <taxon>Streptophyta</taxon>
        <taxon>Embryophyta</taxon>
        <taxon>Tracheophyta</taxon>
        <taxon>Spermatophyta</taxon>
        <taxon>Magnoliopsida</taxon>
        <taxon>eudicotyledons</taxon>
        <taxon>Gunneridae</taxon>
        <taxon>Pentapetalae</taxon>
        <taxon>rosids</taxon>
        <taxon>fabids</taxon>
        <taxon>Fabales</taxon>
        <taxon>Fabaceae</taxon>
        <taxon>Papilionoideae</taxon>
        <taxon>50 kb inversion clade</taxon>
        <taxon>NPAAA clade</taxon>
        <taxon>indigoferoid/millettioid clade</taxon>
        <taxon>Phaseoleae</taxon>
        <taxon>Mucuna</taxon>
    </lineage>
</organism>
<proteinExistence type="predicted"/>
<dbReference type="Proteomes" id="UP000257109">
    <property type="component" value="Unassembled WGS sequence"/>
</dbReference>
<keyword evidence="3" id="KW-0732">Signal</keyword>
<feature type="domain" description="Expansin-like EG45" evidence="4">
    <location>
        <begin position="68"/>
        <end position="173"/>
    </location>
</feature>
<feature type="signal peptide" evidence="3">
    <location>
        <begin position="1"/>
        <end position="29"/>
    </location>
</feature>
<protein>
    <submittedName>
        <fullName evidence="5">Expansin-B14</fullName>
    </submittedName>
</protein>
<dbReference type="EMBL" id="QJKJ01018304">
    <property type="protein sequence ID" value="RDX57708.1"/>
    <property type="molecule type" value="Genomic_DNA"/>
</dbReference>
<dbReference type="PANTHER" id="PTHR31692:SF129">
    <property type="entry name" value="EXPANSIN-LIKE PROTEIN B1"/>
    <property type="match status" value="1"/>
</dbReference>
<dbReference type="SUPFAM" id="SSF50685">
    <property type="entry name" value="Barwin-like endoglucanases"/>
    <property type="match status" value="1"/>
</dbReference>
<accession>A0A371DYZ0</accession>
<dbReference type="PROSITE" id="PS50842">
    <property type="entry name" value="EXPANSIN_EG45"/>
    <property type="match status" value="1"/>
</dbReference>
<keyword evidence="2" id="KW-0964">Secreted</keyword>
<dbReference type="InterPro" id="IPR009009">
    <property type="entry name" value="RlpA-like_DPBB"/>
</dbReference>
<comment type="caution">
    <text evidence="5">The sequence shown here is derived from an EMBL/GenBank/DDBJ whole genome shotgun (WGS) entry which is preliminary data.</text>
</comment>
<name>A0A371DYZ0_MUCPR</name>
<feature type="non-terminal residue" evidence="5">
    <location>
        <position position="1"/>
    </location>
</feature>
<sequence length="173" mass="18074">MVPSLQHAFSHLLTLVASLLILLVVPSSCFNPKKIVNSSFASHSSNGDNWSPAVATWYGPAHGDGSEGGACGYGSTVGAPPFSSMISAGSPLLYESGKGCGSCYEVKCTGNACSGKPARVVITDECPECGSDAKYHFDLSGTAFGAMALSGKDDKLRTAGKINIQYIRWLLKF</sequence>
<dbReference type="PRINTS" id="PR01225">
    <property type="entry name" value="EXPANSNFAMLY"/>
</dbReference>
<dbReference type="SMART" id="SM00837">
    <property type="entry name" value="DPBB_1"/>
    <property type="match status" value="1"/>
</dbReference>
<dbReference type="InterPro" id="IPR007118">
    <property type="entry name" value="Expan_Lol_pI"/>
</dbReference>
<reference evidence="5" key="1">
    <citation type="submission" date="2018-05" db="EMBL/GenBank/DDBJ databases">
        <title>Draft genome of Mucuna pruriens seed.</title>
        <authorList>
            <person name="Nnadi N.E."/>
            <person name="Vos R."/>
            <person name="Hasami M.H."/>
            <person name="Devisetty U.K."/>
            <person name="Aguiy J.C."/>
        </authorList>
    </citation>
    <scope>NUCLEOTIDE SEQUENCE [LARGE SCALE GENOMIC DNA]</scope>
    <source>
        <strain evidence="5">JCA_2017</strain>
    </source>
</reference>
<dbReference type="InterPro" id="IPR036908">
    <property type="entry name" value="RlpA-like_sf"/>
</dbReference>
<evidence type="ECO:0000256" key="2">
    <source>
        <dbReference type="ARBA" id="ARBA00022525"/>
    </source>
</evidence>
<dbReference type="GO" id="GO:0005576">
    <property type="term" value="C:extracellular region"/>
    <property type="evidence" value="ECO:0007669"/>
    <property type="project" value="UniProtKB-SubCell"/>
</dbReference>
<dbReference type="InterPro" id="IPR005795">
    <property type="entry name" value="LolPI"/>
</dbReference>
<evidence type="ECO:0000256" key="3">
    <source>
        <dbReference type="SAM" id="SignalP"/>
    </source>
</evidence>
<dbReference type="AlphaFoldDB" id="A0A371DYZ0"/>
<dbReference type="PRINTS" id="PR00829">
    <property type="entry name" value="LOLP1ALLERGN"/>
</dbReference>
<dbReference type="OrthoDB" id="1412045at2759"/>
<dbReference type="CDD" id="cd22275">
    <property type="entry name" value="DPBB_EXPB_N"/>
    <property type="match status" value="1"/>
</dbReference>
<evidence type="ECO:0000313" key="5">
    <source>
        <dbReference type="EMBL" id="RDX57708.1"/>
    </source>
</evidence>
<evidence type="ECO:0000256" key="1">
    <source>
        <dbReference type="ARBA" id="ARBA00004613"/>
    </source>
</evidence>